<dbReference type="Pfam" id="PF00654">
    <property type="entry name" value="Voltage_CLC"/>
    <property type="match status" value="1"/>
</dbReference>
<sequence>MAGEGTYGTLRALKWAVCSVLVGAVSGAAALLLTFAANESERFFSAHPLAAGLLVPCMFASYSLYRALGVPFSTGTLTVVNAVRNGGDLKVETAPAIIASTALSLIGGASVGKEAAALQSGGSLAAGIARLFGLEGDSMRFLVAAGMAAAFSALLCAPFAAIAFVAEVVRPRIREVIDVRSACIAVAVAASWVLAGSIGAGNPWQMRLAVPEPSAALVETVVVSVLCCCAGLGFVVTLKLVHTASSALFPSDLARVAVGAACASGFTLVVFSISGEAVASGTGSWQILSALAGDPHAFYEAAFKVGLTAVCLGFGIKGGEIMPVLCIGALVGAAWSAMTGEASAFAAAVGVVAALSACARCPVAAFLLGVELFGSGCAPYFALAALAGLLPSYAVNLYDGATWSLDEAFSWRNHPSE</sequence>
<evidence type="ECO:0000256" key="2">
    <source>
        <dbReference type="ARBA" id="ARBA00022692"/>
    </source>
</evidence>
<feature type="transmembrane region" description="Helical" evidence="5">
    <location>
        <begin position="321"/>
        <end position="338"/>
    </location>
</feature>
<gene>
    <name evidence="6" type="ORF">JI75_01390</name>
</gene>
<dbReference type="KEGG" id="cbac:JI75_01390"/>
<dbReference type="SUPFAM" id="SSF81340">
    <property type="entry name" value="Clc chloride channel"/>
    <property type="match status" value="1"/>
</dbReference>
<evidence type="ECO:0000313" key="7">
    <source>
        <dbReference type="Proteomes" id="UP000031121"/>
    </source>
</evidence>
<keyword evidence="7" id="KW-1185">Reference proteome</keyword>
<dbReference type="InterPro" id="IPR014743">
    <property type="entry name" value="Cl-channel_core"/>
</dbReference>
<feature type="transmembrane region" description="Helical" evidence="5">
    <location>
        <begin position="181"/>
        <end position="201"/>
    </location>
</feature>
<evidence type="ECO:0000256" key="4">
    <source>
        <dbReference type="ARBA" id="ARBA00023136"/>
    </source>
</evidence>
<keyword evidence="3 5" id="KW-1133">Transmembrane helix</keyword>
<dbReference type="GO" id="GO:0015108">
    <property type="term" value="F:chloride transmembrane transporter activity"/>
    <property type="evidence" value="ECO:0007669"/>
    <property type="project" value="InterPro"/>
</dbReference>
<feature type="transmembrane region" description="Helical" evidence="5">
    <location>
        <begin position="380"/>
        <end position="398"/>
    </location>
</feature>
<accession>A0A0A8B245</accession>
<dbReference type="OrthoDB" id="9767361at2"/>
<feature type="transmembrane region" description="Helical" evidence="5">
    <location>
        <begin position="12"/>
        <end position="37"/>
    </location>
</feature>
<keyword evidence="2 5" id="KW-0812">Transmembrane</keyword>
<evidence type="ECO:0000256" key="1">
    <source>
        <dbReference type="ARBA" id="ARBA00004141"/>
    </source>
</evidence>
<protein>
    <recommendedName>
        <fullName evidence="8">Chloride channel protein</fullName>
    </recommendedName>
</protein>
<keyword evidence="4 5" id="KW-0472">Membrane</keyword>
<dbReference type="InterPro" id="IPR050368">
    <property type="entry name" value="ClC-type_chloride_channel"/>
</dbReference>
<reference evidence="7" key="1">
    <citation type="submission" date="2014-08" db="EMBL/GenBank/DDBJ databases">
        <title>Coriobacteriaceae sp. complete genome.</title>
        <authorList>
            <person name="Looft T."/>
            <person name="Bayles D.O."/>
            <person name="Stanton T.B."/>
        </authorList>
    </citation>
    <scope>NUCLEOTIDE SEQUENCE [LARGE SCALE GENOMIC DNA]</scope>
    <source>
        <strain evidence="7">68-1-3</strain>
    </source>
</reference>
<evidence type="ECO:0000256" key="3">
    <source>
        <dbReference type="ARBA" id="ARBA00022989"/>
    </source>
</evidence>
<feature type="transmembrane region" description="Helical" evidence="5">
    <location>
        <begin position="221"/>
        <end position="241"/>
    </location>
</feature>
<dbReference type="EMBL" id="CP009302">
    <property type="protein sequence ID" value="AJC11541.1"/>
    <property type="molecule type" value="Genomic_DNA"/>
</dbReference>
<dbReference type="AlphaFoldDB" id="A0A0A8B245"/>
<dbReference type="InterPro" id="IPR001807">
    <property type="entry name" value="ClC"/>
</dbReference>
<dbReference type="RefSeq" id="WP_039688162.1">
    <property type="nucleotide sequence ID" value="NZ_CP009302.1"/>
</dbReference>
<dbReference type="GO" id="GO:0016020">
    <property type="term" value="C:membrane"/>
    <property type="evidence" value="ECO:0007669"/>
    <property type="project" value="UniProtKB-SubCell"/>
</dbReference>
<feature type="transmembrane region" description="Helical" evidence="5">
    <location>
        <begin position="344"/>
        <end position="368"/>
    </location>
</feature>
<comment type="subcellular location">
    <subcellularLocation>
        <location evidence="1">Membrane</location>
        <topology evidence="1">Multi-pass membrane protein</topology>
    </subcellularLocation>
</comment>
<proteinExistence type="predicted"/>
<feature type="transmembrane region" description="Helical" evidence="5">
    <location>
        <begin position="141"/>
        <end position="169"/>
    </location>
</feature>
<evidence type="ECO:0000313" key="6">
    <source>
        <dbReference type="EMBL" id="AJC11541.1"/>
    </source>
</evidence>
<evidence type="ECO:0008006" key="8">
    <source>
        <dbReference type="Google" id="ProtNLM"/>
    </source>
</evidence>
<reference evidence="6 7" key="2">
    <citation type="journal article" date="2015" name="Genome Announc.">
        <title>Complete Genome Sequence of Coriobacteriaceae Strain 68-1-3, a Novel Mucus-Degrading Isolate from the Swine Intestinal Tract.</title>
        <authorList>
            <person name="Looft T."/>
            <person name="Bayles D.O."/>
            <person name="Alt D.P."/>
            <person name="Stanton T.B."/>
        </authorList>
    </citation>
    <scope>NUCLEOTIDE SEQUENCE [LARGE SCALE GENOMIC DNA]</scope>
    <source>
        <strain evidence="6 7">68-1-3</strain>
    </source>
</reference>
<dbReference type="PANTHER" id="PTHR43427">
    <property type="entry name" value="CHLORIDE CHANNEL PROTEIN CLC-E"/>
    <property type="match status" value="1"/>
</dbReference>
<organism evidence="6 7">
    <name type="scientific">Berryella intestinalis</name>
    <dbReference type="NCBI Taxonomy" id="1531429"/>
    <lineage>
        <taxon>Bacteria</taxon>
        <taxon>Bacillati</taxon>
        <taxon>Actinomycetota</taxon>
        <taxon>Coriobacteriia</taxon>
        <taxon>Eggerthellales</taxon>
        <taxon>Eggerthellaceae</taxon>
        <taxon>Berryella</taxon>
    </lineage>
</organism>
<dbReference type="STRING" id="1531429.JI75_01390"/>
<feature type="transmembrane region" description="Helical" evidence="5">
    <location>
        <begin position="49"/>
        <end position="68"/>
    </location>
</feature>
<name>A0A0A8B245_9ACTN</name>
<dbReference type="CDD" id="cd00400">
    <property type="entry name" value="Voltage_gated_ClC"/>
    <property type="match status" value="1"/>
</dbReference>
<evidence type="ECO:0000256" key="5">
    <source>
        <dbReference type="SAM" id="Phobius"/>
    </source>
</evidence>
<dbReference type="Gene3D" id="1.10.3080.10">
    <property type="entry name" value="Clc chloride channel"/>
    <property type="match status" value="1"/>
</dbReference>
<dbReference type="HOGENOM" id="CLU_015263_1_1_11"/>
<dbReference type="Proteomes" id="UP000031121">
    <property type="component" value="Chromosome"/>
</dbReference>
<dbReference type="PRINTS" id="PR00762">
    <property type="entry name" value="CLCHANNEL"/>
</dbReference>